<dbReference type="KEGG" id="tsq:D3A95_12890"/>
<dbReference type="Pfam" id="PF14897">
    <property type="entry name" value="EpsG"/>
    <property type="match status" value="1"/>
</dbReference>
<name>A0A3B7MGP4_9CYAN</name>
<evidence type="ECO:0000313" key="2">
    <source>
        <dbReference type="EMBL" id="AXY68624.1"/>
    </source>
</evidence>
<keyword evidence="3" id="KW-1185">Reference proteome</keyword>
<feature type="transmembrane region" description="Helical" evidence="1">
    <location>
        <begin position="112"/>
        <end position="131"/>
    </location>
</feature>
<dbReference type="InterPro" id="IPR049458">
    <property type="entry name" value="EpsG-like"/>
</dbReference>
<evidence type="ECO:0000313" key="3">
    <source>
        <dbReference type="Proteomes" id="UP000261812"/>
    </source>
</evidence>
<feature type="transmembrane region" description="Helical" evidence="1">
    <location>
        <begin position="264"/>
        <end position="284"/>
    </location>
</feature>
<feature type="transmembrane region" description="Helical" evidence="1">
    <location>
        <begin position="193"/>
        <end position="211"/>
    </location>
</feature>
<dbReference type="Proteomes" id="UP000261812">
    <property type="component" value="Chromosome"/>
</dbReference>
<dbReference type="AlphaFoldDB" id="A0A3B7MGP4"/>
<keyword evidence="1" id="KW-0812">Transmembrane</keyword>
<protein>
    <submittedName>
        <fullName evidence="2">EpsG family protein</fullName>
    </submittedName>
</protein>
<sequence length="354" mass="40280">MFPYFLVFLLTLIPSIIETPKWYWIFLFSLYVIFIGLRFEVGGDWLQYIDILEISKHQPWVGFEALLADPAYHWINKIAAALNQEIYFVNLCIAVIYTTCLFTFCQKLKNPYLGLTVAFPYLTTVVAMGYTRQAGAIALELLALIALESNKKMKSILLFGLALLFHKTAIFLLLIPILMVLFDALKTGKVINVLVLSGLLLIVLAGALAVSSITDKFLVHYIGAGMSSSGALIRLSMNLLPATIFLLEYYTGTGHNLFRSSSKVYLALSWLVIFSFALLFTGSSTSADRLALYLIPIQIYVLGNLPYLFFAQGREVFYRWFFLVLGYSFLVLWIWLQFADHAFAWLPYRMYPFI</sequence>
<reference evidence="3" key="1">
    <citation type="submission" date="2018-09" db="EMBL/GenBank/DDBJ databases">
        <title>Complete genome sequence of thermophilic cyanobacteria strain Thermosynechococcus elongatus PKUAC-SCTE542.</title>
        <authorList>
            <person name="Liang Y."/>
            <person name="Tang J."/>
            <person name="Daroch M."/>
        </authorList>
    </citation>
    <scope>NUCLEOTIDE SEQUENCE [LARGE SCALE GENOMIC DNA]</scope>
    <source>
        <strain evidence="3">E542</strain>
    </source>
</reference>
<dbReference type="EMBL" id="CP032152">
    <property type="protein sequence ID" value="AXY68624.1"/>
    <property type="molecule type" value="Genomic_DNA"/>
</dbReference>
<feature type="transmembrane region" description="Helical" evidence="1">
    <location>
        <begin position="156"/>
        <end position="181"/>
    </location>
</feature>
<evidence type="ECO:0000256" key="1">
    <source>
        <dbReference type="SAM" id="Phobius"/>
    </source>
</evidence>
<organism evidence="2 3">
    <name type="scientific">Thermosynechococcus sichuanensis E542</name>
    <dbReference type="NCBI Taxonomy" id="2016101"/>
    <lineage>
        <taxon>Bacteria</taxon>
        <taxon>Bacillati</taxon>
        <taxon>Cyanobacteriota</taxon>
        <taxon>Cyanophyceae</taxon>
        <taxon>Acaryochloridales</taxon>
        <taxon>Thermosynechococcaceae</taxon>
        <taxon>Thermosynechococcus</taxon>
        <taxon>Thermosynechococcus sichuanensis</taxon>
    </lineage>
</organism>
<keyword evidence="1" id="KW-0472">Membrane</keyword>
<dbReference type="RefSeq" id="WP_181495346.1">
    <property type="nucleotide sequence ID" value="NZ_CP032152.1"/>
</dbReference>
<proteinExistence type="predicted"/>
<gene>
    <name evidence="2" type="ORF">D3A95_12890</name>
</gene>
<feature type="transmembrane region" description="Helical" evidence="1">
    <location>
        <begin position="86"/>
        <end position="105"/>
    </location>
</feature>
<keyword evidence="1" id="KW-1133">Transmembrane helix</keyword>
<feature type="transmembrane region" description="Helical" evidence="1">
    <location>
        <begin position="290"/>
        <end position="310"/>
    </location>
</feature>
<feature type="transmembrane region" description="Helical" evidence="1">
    <location>
        <begin position="231"/>
        <end position="252"/>
    </location>
</feature>
<accession>A0A3B7MGP4</accession>
<feature type="transmembrane region" description="Helical" evidence="1">
    <location>
        <begin position="317"/>
        <end position="336"/>
    </location>
</feature>